<gene>
    <name evidence="1" type="ORF">BaRGS_00028631</name>
</gene>
<dbReference type="Proteomes" id="UP001519460">
    <property type="component" value="Unassembled WGS sequence"/>
</dbReference>
<proteinExistence type="predicted"/>
<keyword evidence="2" id="KW-1185">Reference proteome</keyword>
<dbReference type="AlphaFoldDB" id="A0ABD0JZ01"/>
<evidence type="ECO:0000313" key="2">
    <source>
        <dbReference type="Proteomes" id="UP001519460"/>
    </source>
</evidence>
<reference evidence="1 2" key="1">
    <citation type="journal article" date="2023" name="Sci. Data">
        <title>Genome assembly of the Korean intertidal mud-creeper Batillaria attramentaria.</title>
        <authorList>
            <person name="Patra A.K."/>
            <person name="Ho P.T."/>
            <person name="Jun S."/>
            <person name="Lee S.J."/>
            <person name="Kim Y."/>
            <person name="Won Y.J."/>
        </authorList>
    </citation>
    <scope>NUCLEOTIDE SEQUENCE [LARGE SCALE GENOMIC DNA]</scope>
    <source>
        <strain evidence="1">Wonlab-2016</strain>
    </source>
</reference>
<sequence>MRQKGCPAGDRVGRYIRSYGTVDSQLTCMGRYKTMADLLQLSWFAIDEARKLNFAPALRAAANERSHMSWMPSFLTVVNVTIRPMSYGKLNVLRQCM</sequence>
<evidence type="ECO:0000313" key="1">
    <source>
        <dbReference type="EMBL" id="KAK7480147.1"/>
    </source>
</evidence>
<dbReference type="EMBL" id="JACVVK020000287">
    <property type="protein sequence ID" value="KAK7480147.1"/>
    <property type="molecule type" value="Genomic_DNA"/>
</dbReference>
<protein>
    <submittedName>
        <fullName evidence="1">Uncharacterized protein</fullName>
    </submittedName>
</protein>
<accession>A0ABD0JZ01</accession>
<comment type="caution">
    <text evidence="1">The sequence shown here is derived from an EMBL/GenBank/DDBJ whole genome shotgun (WGS) entry which is preliminary data.</text>
</comment>
<organism evidence="1 2">
    <name type="scientific">Batillaria attramentaria</name>
    <dbReference type="NCBI Taxonomy" id="370345"/>
    <lineage>
        <taxon>Eukaryota</taxon>
        <taxon>Metazoa</taxon>
        <taxon>Spiralia</taxon>
        <taxon>Lophotrochozoa</taxon>
        <taxon>Mollusca</taxon>
        <taxon>Gastropoda</taxon>
        <taxon>Caenogastropoda</taxon>
        <taxon>Sorbeoconcha</taxon>
        <taxon>Cerithioidea</taxon>
        <taxon>Batillariidae</taxon>
        <taxon>Batillaria</taxon>
    </lineage>
</organism>
<name>A0ABD0JZ01_9CAEN</name>